<dbReference type="PANTHER" id="PTHR36508:SF1">
    <property type="entry name" value="PROTEIN SLYX"/>
    <property type="match status" value="1"/>
</dbReference>
<reference evidence="2 3" key="1">
    <citation type="submission" date="2020-02" db="EMBL/GenBank/DDBJ databases">
        <title>Genome sequencing for Kineobactrum sp. M2.</title>
        <authorList>
            <person name="Park S.-J."/>
        </authorList>
    </citation>
    <scope>NUCLEOTIDE SEQUENCE [LARGE SCALE GENOMIC DNA]</scope>
    <source>
        <strain evidence="2 3">M2</strain>
    </source>
</reference>
<name>A0A6C0UB69_9GAMM</name>
<feature type="region of interest" description="Disordered" evidence="1">
    <location>
        <begin position="52"/>
        <end position="74"/>
    </location>
</feature>
<dbReference type="Gene3D" id="1.20.5.300">
    <property type="match status" value="1"/>
</dbReference>
<protein>
    <submittedName>
        <fullName evidence="2">SlyX family protein</fullName>
    </submittedName>
</protein>
<dbReference type="Proteomes" id="UP000477680">
    <property type="component" value="Chromosome"/>
</dbReference>
<dbReference type="PANTHER" id="PTHR36508">
    <property type="entry name" value="PROTEIN SLYX"/>
    <property type="match status" value="1"/>
</dbReference>
<accession>A0A6C0UB69</accession>
<proteinExistence type="predicted"/>
<dbReference type="InterPro" id="IPR007236">
    <property type="entry name" value="SlyX"/>
</dbReference>
<dbReference type="Pfam" id="PF04102">
    <property type="entry name" value="SlyX"/>
    <property type="match status" value="1"/>
</dbReference>
<evidence type="ECO:0000256" key="1">
    <source>
        <dbReference type="SAM" id="MobiDB-lite"/>
    </source>
</evidence>
<keyword evidence="3" id="KW-1185">Reference proteome</keyword>
<dbReference type="RefSeq" id="WP_163496671.1">
    <property type="nucleotide sequence ID" value="NZ_CP048711.1"/>
</dbReference>
<evidence type="ECO:0000313" key="3">
    <source>
        <dbReference type="Proteomes" id="UP000477680"/>
    </source>
</evidence>
<organism evidence="2 3">
    <name type="scientific">Kineobactrum salinum</name>
    <dbReference type="NCBI Taxonomy" id="2708301"/>
    <lineage>
        <taxon>Bacteria</taxon>
        <taxon>Pseudomonadati</taxon>
        <taxon>Pseudomonadota</taxon>
        <taxon>Gammaproteobacteria</taxon>
        <taxon>Cellvibrionales</taxon>
        <taxon>Halieaceae</taxon>
        <taxon>Kineobactrum</taxon>
    </lineage>
</organism>
<sequence length="74" mass="8477">MDKKLLQSQLEELQTQLAFQDDTVQALQQALASQQQELMLLQRQLELLKQRQDEQASALEELPGSGDSEQPPHY</sequence>
<dbReference type="AlphaFoldDB" id="A0A6C0UB69"/>
<evidence type="ECO:0000313" key="2">
    <source>
        <dbReference type="EMBL" id="QIB67244.1"/>
    </source>
</evidence>
<gene>
    <name evidence="2" type="ORF">G3T16_19410</name>
</gene>
<dbReference type="EMBL" id="CP048711">
    <property type="protein sequence ID" value="QIB67244.1"/>
    <property type="molecule type" value="Genomic_DNA"/>
</dbReference>
<dbReference type="KEGG" id="kim:G3T16_19410"/>